<accession>A0ABW7CTR0</accession>
<comment type="caution">
    <text evidence="2">The sequence shown here is derived from an EMBL/GenBank/DDBJ whole genome shotgun (WGS) entry which is preliminary data.</text>
</comment>
<evidence type="ECO:0000313" key="3">
    <source>
        <dbReference type="Proteomes" id="UP001605261"/>
    </source>
</evidence>
<gene>
    <name evidence="2" type="ORF">ACEU0G_002270</name>
</gene>
<keyword evidence="1" id="KW-1133">Transmembrane helix</keyword>
<dbReference type="RefSeq" id="WP_394161480.1">
    <property type="nucleotide sequence ID" value="NZ_JBHGCJ010000002.1"/>
</dbReference>
<name>A0ABW7CTR0_9GAMM</name>
<proteinExistence type="predicted"/>
<evidence type="ECO:0000313" key="2">
    <source>
        <dbReference type="EMBL" id="MFG6108333.1"/>
    </source>
</evidence>
<evidence type="ECO:0008006" key="4">
    <source>
        <dbReference type="Google" id="ProtNLM"/>
    </source>
</evidence>
<feature type="transmembrane region" description="Helical" evidence="1">
    <location>
        <begin position="55"/>
        <end position="84"/>
    </location>
</feature>
<organism evidence="2 3">
    <name type="scientific">Stenotrophomonas nematodicola</name>
    <dbReference type="NCBI Taxonomy" id="2656746"/>
    <lineage>
        <taxon>Bacteria</taxon>
        <taxon>Pseudomonadati</taxon>
        <taxon>Pseudomonadota</taxon>
        <taxon>Gammaproteobacteria</taxon>
        <taxon>Lysobacterales</taxon>
        <taxon>Lysobacteraceae</taxon>
        <taxon>Stenotrophomonas</taxon>
    </lineage>
</organism>
<keyword evidence="1" id="KW-0472">Membrane</keyword>
<keyword evidence="3" id="KW-1185">Reference proteome</keyword>
<keyword evidence="1" id="KW-0812">Transmembrane</keyword>
<protein>
    <recommendedName>
        <fullName evidence="4">Transmembrane protein</fullName>
    </recommendedName>
</protein>
<sequence>MSTPHDPLSMIPELKPLTARDYLALLHFLWLGVSGLGVARCGWEMVTGKQATLSDVALGALLLCSPLVVACIWGGCLVGIAQYYRLI</sequence>
<dbReference type="Proteomes" id="UP001605261">
    <property type="component" value="Unassembled WGS sequence"/>
</dbReference>
<reference evidence="2 3" key="1">
    <citation type="submission" date="2024-09" db="EMBL/GenBank/DDBJ databases">
        <authorList>
            <consortium name="All-Russian atlas of soil microorganisms"/>
            <consortium name="as a basis for the search for new antimicrobial producers and enzymes with unique properties"/>
            <person name="Sokolova E.A."/>
            <person name="Voronina E.N."/>
        </authorList>
    </citation>
    <scope>NUCLEOTIDE SEQUENCE [LARGE SCALE GENOMIC DNA]</scope>
    <source>
        <strain evidence="2 3">AF-22b-331.1</strain>
    </source>
</reference>
<evidence type="ECO:0000256" key="1">
    <source>
        <dbReference type="SAM" id="Phobius"/>
    </source>
</evidence>
<dbReference type="EMBL" id="JBHGCJ010000002">
    <property type="protein sequence ID" value="MFG6108333.1"/>
    <property type="molecule type" value="Genomic_DNA"/>
</dbReference>
<feature type="transmembrane region" description="Helical" evidence="1">
    <location>
        <begin position="22"/>
        <end position="43"/>
    </location>
</feature>